<dbReference type="Pfam" id="PF13469">
    <property type="entry name" value="Sulfotransfer_3"/>
    <property type="match status" value="1"/>
</dbReference>
<protein>
    <submittedName>
        <fullName evidence="1">Sulfotransferase family protein</fullName>
    </submittedName>
</protein>
<sequence>MTVNPDRKEPINLRQFGFHPLSLRLWHGMALDAWLRAMRGKWHMVSPSRYPLVAMITLFSISNLGLKWLSQLIYGRRLAKVEIVPDPIFVIGHWRSGTTWLHQLMISDPRHAAPDVRACFRPETFLVGRGILTPILRWALREKRPMDNVRLKLESAEEDEHGISLSGALSPYRHSMFPNDERRVPANPDDMAAEDAAFWRKKWLAFLTRVQFVNPGKRMVLKSPTHTMRTKEILRIFPDAKFIHIVRDPYKVFLSNRNSRTAMYSVSSLQDHLPSQENRDASMIKRSVAFHKQFDQDRRHIPDDQIITLRYEDLRADPMASIRTIYSHLDLGDFALIEGNLGALVGPARPYQNNRYELDDQTRAMVDDQFADFFEQYGYVPMDQRPAAAT</sequence>
<organism evidence="1 2">
    <name type="scientific">Sulfitobacter mediterraneus</name>
    <dbReference type="NCBI Taxonomy" id="83219"/>
    <lineage>
        <taxon>Bacteria</taxon>
        <taxon>Pseudomonadati</taxon>
        <taxon>Pseudomonadota</taxon>
        <taxon>Alphaproteobacteria</taxon>
        <taxon>Rhodobacterales</taxon>
        <taxon>Roseobacteraceae</taxon>
        <taxon>Sulfitobacter</taxon>
    </lineage>
</organism>
<dbReference type="Proteomes" id="UP000244092">
    <property type="component" value="Unassembled WGS sequence"/>
</dbReference>
<evidence type="ECO:0000313" key="2">
    <source>
        <dbReference type="Proteomes" id="UP000244092"/>
    </source>
</evidence>
<evidence type="ECO:0000313" key="1">
    <source>
        <dbReference type="EMBL" id="PTX73075.1"/>
    </source>
</evidence>
<dbReference type="PANTHER" id="PTHR36451">
    <property type="entry name" value="PAPS-DEPENDENT SULFOTRANSFERASE STF3"/>
    <property type="match status" value="1"/>
</dbReference>
<name>A0A2T6CC52_9RHOB</name>
<proteinExistence type="predicted"/>
<dbReference type="InterPro" id="IPR027417">
    <property type="entry name" value="P-loop_NTPase"/>
</dbReference>
<dbReference type="InterPro" id="IPR052736">
    <property type="entry name" value="Stf3_sulfotransferase"/>
</dbReference>
<accession>A0A2T6CC52</accession>
<dbReference type="SUPFAM" id="SSF52540">
    <property type="entry name" value="P-loop containing nucleoside triphosphate hydrolases"/>
    <property type="match status" value="1"/>
</dbReference>
<dbReference type="PANTHER" id="PTHR36451:SF1">
    <property type="entry name" value="OMEGA-HYDROXY-BETA-DIHYDROMENAQUINONE-9 SULFOTRANSFERASE STF3"/>
    <property type="match status" value="1"/>
</dbReference>
<dbReference type="AlphaFoldDB" id="A0A2T6CC52"/>
<dbReference type="Gene3D" id="3.40.50.300">
    <property type="entry name" value="P-loop containing nucleotide triphosphate hydrolases"/>
    <property type="match status" value="1"/>
</dbReference>
<dbReference type="GO" id="GO:0016740">
    <property type="term" value="F:transferase activity"/>
    <property type="evidence" value="ECO:0007669"/>
    <property type="project" value="UniProtKB-KW"/>
</dbReference>
<gene>
    <name evidence="1" type="ORF">C8N31_109162</name>
</gene>
<dbReference type="OrthoDB" id="9800698at2"/>
<dbReference type="EMBL" id="QBKU01000009">
    <property type="protein sequence ID" value="PTX73075.1"/>
    <property type="molecule type" value="Genomic_DNA"/>
</dbReference>
<dbReference type="RefSeq" id="WP_025046516.1">
    <property type="nucleotide sequence ID" value="NZ_QBKU01000009.1"/>
</dbReference>
<comment type="caution">
    <text evidence="1">The sequence shown here is derived from an EMBL/GenBank/DDBJ whole genome shotgun (WGS) entry which is preliminary data.</text>
</comment>
<keyword evidence="1" id="KW-0808">Transferase</keyword>
<reference evidence="1 2" key="1">
    <citation type="submission" date="2018-04" db="EMBL/GenBank/DDBJ databases">
        <title>Genomic Encyclopedia of Archaeal and Bacterial Type Strains, Phase II (KMG-II): from individual species to whole genera.</title>
        <authorList>
            <person name="Goeker M."/>
        </authorList>
    </citation>
    <scope>NUCLEOTIDE SEQUENCE [LARGE SCALE GENOMIC DNA]</scope>
    <source>
        <strain evidence="1 2">DSM 12244</strain>
    </source>
</reference>